<protein>
    <submittedName>
        <fullName evidence="6">Uncharacterized UPF0721 integral membrane protein</fullName>
    </submittedName>
</protein>
<keyword evidence="3 5" id="KW-1133">Transmembrane helix</keyword>
<feature type="transmembrane region" description="Helical" evidence="5">
    <location>
        <begin position="181"/>
        <end position="201"/>
    </location>
</feature>
<dbReference type="InterPro" id="IPR002781">
    <property type="entry name" value="TM_pro_TauE-like"/>
</dbReference>
<feature type="transmembrane region" description="Helical" evidence="5">
    <location>
        <begin position="107"/>
        <end position="125"/>
    </location>
</feature>
<evidence type="ECO:0000256" key="2">
    <source>
        <dbReference type="ARBA" id="ARBA00022692"/>
    </source>
</evidence>
<evidence type="ECO:0000256" key="3">
    <source>
        <dbReference type="ARBA" id="ARBA00022989"/>
    </source>
</evidence>
<sequence length="263" mass="28085">MILELVLYLILGAAVGTLAGMLGVGGGLIIVPVLVTILAFQNISQNIIMHLALGTSLASIVFTSISSVYSHHQHQSVSWHRAIRLTPGILLGAWLGGLLASQLSSEFLKPVFAIFECLVAIYMLWGNKASIHNQMPSFINFSMSGGVIGLISSFVGIGGGSLSVPWLMWHGSSIHKAIATSAAVGFPIALSGSASYLYAGWNQPLLPQYSLGFIYLPALFCIALSSIIFAPLGVRMTHKLNVKKLKRIFAGLLFVLAGYLLIF</sequence>
<reference evidence="6" key="1">
    <citation type="submission" date="2018-06" db="EMBL/GenBank/DDBJ databases">
        <authorList>
            <person name="Zhirakovskaya E."/>
        </authorList>
    </citation>
    <scope>NUCLEOTIDE SEQUENCE</scope>
</reference>
<feature type="transmembrane region" description="Helical" evidence="5">
    <location>
        <begin position="213"/>
        <end position="233"/>
    </location>
</feature>
<dbReference type="GO" id="GO:0016020">
    <property type="term" value="C:membrane"/>
    <property type="evidence" value="ECO:0007669"/>
    <property type="project" value="UniProtKB-SubCell"/>
</dbReference>
<feature type="transmembrane region" description="Helical" evidence="5">
    <location>
        <begin position="6"/>
        <end position="39"/>
    </location>
</feature>
<evidence type="ECO:0000256" key="5">
    <source>
        <dbReference type="SAM" id="Phobius"/>
    </source>
</evidence>
<dbReference type="Pfam" id="PF01925">
    <property type="entry name" value="TauE"/>
    <property type="match status" value="1"/>
</dbReference>
<keyword evidence="4 5" id="KW-0472">Membrane</keyword>
<evidence type="ECO:0000256" key="1">
    <source>
        <dbReference type="ARBA" id="ARBA00004141"/>
    </source>
</evidence>
<feature type="transmembrane region" description="Helical" evidence="5">
    <location>
        <begin position="82"/>
        <end position="100"/>
    </location>
</feature>
<evidence type="ECO:0000313" key="6">
    <source>
        <dbReference type="EMBL" id="VAW57251.1"/>
    </source>
</evidence>
<comment type="subcellular location">
    <subcellularLocation>
        <location evidence="1">Membrane</location>
        <topology evidence="1">Multi-pass membrane protein</topology>
    </subcellularLocation>
</comment>
<dbReference type="PANTHER" id="PTHR43483:SF3">
    <property type="entry name" value="MEMBRANE TRANSPORTER PROTEIN HI_0806-RELATED"/>
    <property type="match status" value="1"/>
</dbReference>
<dbReference type="AlphaFoldDB" id="A0A3B0WPK1"/>
<gene>
    <name evidence="6" type="ORF">MNBD_GAMMA07-1348</name>
</gene>
<feature type="transmembrane region" description="Helical" evidence="5">
    <location>
        <begin position="245"/>
        <end position="262"/>
    </location>
</feature>
<feature type="transmembrane region" description="Helical" evidence="5">
    <location>
        <begin position="145"/>
        <end position="169"/>
    </location>
</feature>
<keyword evidence="2 5" id="KW-0812">Transmembrane</keyword>
<accession>A0A3B0WPK1</accession>
<evidence type="ECO:0000256" key="4">
    <source>
        <dbReference type="ARBA" id="ARBA00023136"/>
    </source>
</evidence>
<name>A0A3B0WPK1_9ZZZZ</name>
<dbReference type="EMBL" id="UOFF01000365">
    <property type="protein sequence ID" value="VAW57251.1"/>
    <property type="molecule type" value="Genomic_DNA"/>
</dbReference>
<proteinExistence type="predicted"/>
<organism evidence="6">
    <name type="scientific">hydrothermal vent metagenome</name>
    <dbReference type="NCBI Taxonomy" id="652676"/>
    <lineage>
        <taxon>unclassified sequences</taxon>
        <taxon>metagenomes</taxon>
        <taxon>ecological metagenomes</taxon>
    </lineage>
</organism>
<feature type="transmembrane region" description="Helical" evidence="5">
    <location>
        <begin position="51"/>
        <end position="70"/>
    </location>
</feature>
<dbReference type="PANTHER" id="PTHR43483">
    <property type="entry name" value="MEMBRANE TRANSPORTER PROTEIN HI_0806-RELATED"/>
    <property type="match status" value="1"/>
</dbReference>